<keyword evidence="2" id="KW-1185">Reference proteome</keyword>
<evidence type="ECO:0000313" key="1">
    <source>
        <dbReference type="EMBL" id="KAL0202425.1"/>
    </source>
</evidence>
<reference evidence="1 2" key="1">
    <citation type="submission" date="2024-05" db="EMBL/GenBank/DDBJ databases">
        <title>Genome sequencing and assembly of Indian major carp, Cirrhinus mrigala (Hamilton, 1822).</title>
        <authorList>
            <person name="Mohindra V."/>
            <person name="Chowdhury L.M."/>
            <person name="Lal K."/>
            <person name="Jena J.K."/>
        </authorList>
    </citation>
    <scope>NUCLEOTIDE SEQUENCE [LARGE SCALE GENOMIC DNA]</scope>
    <source>
        <strain evidence="1">CM1030</strain>
        <tissue evidence="1">Blood</tissue>
    </source>
</reference>
<sequence>KMTAQAYIPKGGSKNYLHIGIDAAELQIGDQIKVFLNTEQSPGIRDQDYTYMASNSHVNGHV</sequence>
<accession>A0ABD0RV44</accession>
<name>A0ABD0RV44_CIRMR</name>
<dbReference type="EMBL" id="JAMKFB020000001">
    <property type="protein sequence ID" value="KAL0202425.1"/>
    <property type="molecule type" value="Genomic_DNA"/>
</dbReference>
<feature type="non-terminal residue" evidence="1">
    <location>
        <position position="62"/>
    </location>
</feature>
<proteinExistence type="predicted"/>
<evidence type="ECO:0000313" key="2">
    <source>
        <dbReference type="Proteomes" id="UP001529510"/>
    </source>
</evidence>
<dbReference type="AlphaFoldDB" id="A0ABD0RV44"/>
<feature type="non-terminal residue" evidence="1">
    <location>
        <position position="1"/>
    </location>
</feature>
<dbReference type="Proteomes" id="UP001529510">
    <property type="component" value="Unassembled WGS sequence"/>
</dbReference>
<organism evidence="1 2">
    <name type="scientific">Cirrhinus mrigala</name>
    <name type="common">Mrigala</name>
    <dbReference type="NCBI Taxonomy" id="683832"/>
    <lineage>
        <taxon>Eukaryota</taxon>
        <taxon>Metazoa</taxon>
        <taxon>Chordata</taxon>
        <taxon>Craniata</taxon>
        <taxon>Vertebrata</taxon>
        <taxon>Euteleostomi</taxon>
        <taxon>Actinopterygii</taxon>
        <taxon>Neopterygii</taxon>
        <taxon>Teleostei</taxon>
        <taxon>Ostariophysi</taxon>
        <taxon>Cypriniformes</taxon>
        <taxon>Cyprinidae</taxon>
        <taxon>Labeoninae</taxon>
        <taxon>Labeonini</taxon>
        <taxon>Cirrhinus</taxon>
    </lineage>
</organism>
<comment type="caution">
    <text evidence="1">The sequence shown here is derived from an EMBL/GenBank/DDBJ whole genome shotgun (WGS) entry which is preliminary data.</text>
</comment>
<protein>
    <submittedName>
        <fullName evidence="1">Uncharacterized protein</fullName>
    </submittedName>
</protein>
<gene>
    <name evidence="1" type="ORF">M9458_000443</name>
</gene>